<feature type="binding site" evidence="6">
    <location>
        <position position="240"/>
    </location>
    <ligand>
        <name>Mg(2+)</name>
        <dbReference type="ChEBI" id="CHEBI:18420"/>
    </ligand>
</feature>
<evidence type="ECO:0000256" key="4">
    <source>
        <dbReference type="ARBA" id="ARBA00022842"/>
    </source>
</evidence>
<feature type="domain" description="Alpha-D-phosphohexomutase alpha/beta/alpha" evidence="12">
    <location>
        <begin position="257"/>
        <end position="365"/>
    </location>
</feature>
<dbReference type="InterPro" id="IPR005843">
    <property type="entry name" value="A-D-PHexomutase_C"/>
</dbReference>
<name>A0ABW4FF27_9PSEU</name>
<proteinExistence type="inferred from homology"/>
<dbReference type="SUPFAM" id="SSF53738">
    <property type="entry name" value="Phosphoglucomutase, first 3 domains"/>
    <property type="match status" value="3"/>
</dbReference>
<dbReference type="Pfam" id="PF02880">
    <property type="entry name" value="PGM_PMM_III"/>
    <property type="match status" value="1"/>
</dbReference>
<dbReference type="Gene3D" id="3.30.310.50">
    <property type="entry name" value="Alpha-D-phosphohexomutase, C-terminal domain"/>
    <property type="match status" value="1"/>
</dbReference>
<evidence type="ECO:0000259" key="12">
    <source>
        <dbReference type="Pfam" id="PF02880"/>
    </source>
</evidence>
<dbReference type="InterPro" id="IPR036900">
    <property type="entry name" value="A-D-PHexomutase_C_sf"/>
</dbReference>
<comment type="function">
    <text evidence="6 8">Catalyzes the conversion of glucosamine-6-phosphate to glucosamine-1-phosphate.</text>
</comment>
<dbReference type="InterPro" id="IPR016055">
    <property type="entry name" value="A-D-PHexomutase_a/b/a-I/II/III"/>
</dbReference>
<dbReference type="PROSITE" id="PS00710">
    <property type="entry name" value="PGM_PMM"/>
    <property type="match status" value="1"/>
</dbReference>
<dbReference type="PRINTS" id="PR00509">
    <property type="entry name" value="PGMPMM"/>
</dbReference>
<keyword evidence="4 6" id="KW-0460">Magnesium</keyword>
<keyword evidence="5 6" id="KW-0413">Isomerase</keyword>
<dbReference type="InterPro" id="IPR006352">
    <property type="entry name" value="GlmM_bact"/>
</dbReference>
<dbReference type="EMBL" id="JBHUCP010000003">
    <property type="protein sequence ID" value="MFD1528800.1"/>
    <property type="molecule type" value="Genomic_DNA"/>
</dbReference>
<dbReference type="Gene3D" id="3.40.120.10">
    <property type="entry name" value="Alpha-D-Glucose-1,6-Bisphosphate, subunit A, domain 3"/>
    <property type="match status" value="3"/>
</dbReference>
<evidence type="ECO:0000256" key="2">
    <source>
        <dbReference type="ARBA" id="ARBA00022553"/>
    </source>
</evidence>
<sequence length="445" mass="45139">MRRLFGTDGVRGLANGELLTPELALALSASAARVLAERDRSRRPVAVVGRDPRASGEMLEAAVVAGLASAGADAVRVGVLPTPAVAFLVEALDADLGVMISASHNPMPDNGIKLFAAGGHKLPDAVESAVEAGLGVAATRPTGSGVGRVRDLSDAADRYLAHLLAATPGSLAGLRVVVDCAHGAASAVAPEVYRRAGAEVIGLHAEPDGLNINDGVGSTHLGVLQKAVAEHEADLGIAHDGDADRCLAVDASGAEVDGDQIMAVLAVALREAGELAGDTLVATVMSNLGLHLAMQEVGIAVRTTQVGDRYVLEELRAGGFTLGGEQSGHVVLPRYSTTGDGLLTALRLMARMTATGLPLAELAAVVTPLPQVLQNVQVADKAAVAGSAAVREAVEAAERELGGSGRVLLRPSGTEQLVRVMVEAPTAEQAKAVAVRLAATVASAK</sequence>
<comment type="cofactor">
    <cofactor evidence="6">
        <name>Mg(2+)</name>
        <dbReference type="ChEBI" id="CHEBI:18420"/>
    </cofactor>
    <text evidence="6">Binds 1 Mg(2+) ion per subunit.</text>
</comment>
<keyword evidence="2 6" id="KW-0597">Phosphoprotein</keyword>
<evidence type="ECO:0000259" key="10">
    <source>
        <dbReference type="Pfam" id="PF02878"/>
    </source>
</evidence>
<comment type="catalytic activity">
    <reaction evidence="6 8">
        <text>alpha-D-glucosamine 1-phosphate = D-glucosamine 6-phosphate</text>
        <dbReference type="Rhea" id="RHEA:23424"/>
        <dbReference type="ChEBI" id="CHEBI:58516"/>
        <dbReference type="ChEBI" id="CHEBI:58725"/>
        <dbReference type="EC" id="5.4.2.10"/>
    </reaction>
</comment>
<feature type="binding site" description="via phosphate group" evidence="6">
    <location>
        <position position="103"/>
    </location>
    <ligand>
        <name>Mg(2+)</name>
        <dbReference type="ChEBI" id="CHEBI:18420"/>
    </ligand>
</feature>
<keyword evidence="3 6" id="KW-0479">Metal-binding</keyword>
<dbReference type="InterPro" id="IPR005846">
    <property type="entry name" value="A-D-PHexomutase_a/b/a-III"/>
</dbReference>
<feature type="binding site" evidence="6">
    <location>
        <position position="244"/>
    </location>
    <ligand>
        <name>Mg(2+)</name>
        <dbReference type="ChEBI" id="CHEBI:18420"/>
    </ligand>
</feature>
<dbReference type="Pfam" id="PF00408">
    <property type="entry name" value="PGM_PMM_IV"/>
    <property type="match status" value="1"/>
</dbReference>
<protein>
    <recommendedName>
        <fullName evidence="6 8">Phosphoglucosamine mutase</fullName>
        <ecNumber evidence="6 8">5.4.2.10</ecNumber>
    </recommendedName>
</protein>
<dbReference type="PANTHER" id="PTHR42946:SF1">
    <property type="entry name" value="PHOSPHOGLUCOMUTASE (ALPHA-D-GLUCOSE-1,6-BISPHOSPHATE-DEPENDENT)"/>
    <property type="match status" value="1"/>
</dbReference>
<reference evidence="14" key="1">
    <citation type="journal article" date="2019" name="Int. J. Syst. Evol. Microbiol.">
        <title>The Global Catalogue of Microorganisms (GCM) 10K type strain sequencing project: providing services to taxonomists for standard genome sequencing and annotation.</title>
        <authorList>
            <consortium name="The Broad Institute Genomics Platform"/>
            <consortium name="The Broad Institute Genome Sequencing Center for Infectious Disease"/>
            <person name="Wu L."/>
            <person name="Ma J."/>
        </authorList>
    </citation>
    <scope>NUCLEOTIDE SEQUENCE [LARGE SCALE GENOMIC DNA]</scope>
    <source>
        <strain evidence="14">JCM 12165</strain>
    </source>
</reference>
<dbReference type="Pfam" id="PF02878">
    <property type="entry name" value="PGM_PMM_I"/>
    <property type="match status" value="1"/>
</dbReference>
<dbReference type="InterPro" id="IPR016066">
    <property type="entry name" value="A-D-PHexomutase_CS"/>
</dbReference>
<dbReference type="NCBIfam" id="TIGR01455">
    <property type="entry name" value="glmM"/>
    <property type="match status" value="1"/>
</dbReference>
<evidence type="ECO:0000259" key="9">
    <source>
        <dbReference type="Pfam" id="PF00408"/>
    </source>
</evidence>
<dbReference type="Proteomes" id="UP001597145">
    <property type="component" value="Unassembled WGS sequence"/>
</dbReference>
<comment type="PTM">
    <text evidence="6">Activated by phosphorylation.</text>
</comment>
<dbReference type="SUPFAM" id="SSF55957">
    <property type="entry name" value="Phosphoglucomutase, C-terminal domain"/>
    <property type="match status" value="1"/>
</dbReference>
<evidence type="ECO:0000313" key="14">
    <source>
        <dbReference type="Proteomes" id="UP001597145"/>
    </source>
</evidence>
<keyword evidence="14" id="KW-1185">Reference proteome</keyword>
<evidence type="ECO:0000313" key="13">
    <source>
        <dbReference type="EMBL" id="MFD1528800.1"/>
    </source>
</evidence>
<dbReference type="PANTHER" id="PTHR42946">
    <property type="entry name" value="PHOSPHOHEXOSE MUTASE"/>
    <property type="match status" value="1"/>
</dbReference>
<evidence type="ECO:0000256" key="5">
    <source>
        <dbReference type="ARBA" id="ARBA00023235"/>
    </source>
</evidence>
<dbReference type="GO" id="GO:0008966">
    <property type="term" value="F:phosphoglucosamine mutase activity"/>
    <property type="evidence" value="ECO:0007669"/>
    <property type="project" value="UniProtKB-EC"/>
</dbReference>
<feature type="active site" description="Phosphoserine intermediate" evidence="6">
    <location>
        <position position="103"/>
    </location>
</feature>
<accession>A0ABW4FF27</accession>
<dbReference type="InterPro" id="IPR005844">
    <property type="entry name" value="A-D-PHexomutase_a/b/a-I"/>
</dbReference>
<dbReference type="InterPro" id="IPR050060">
    <property type="entry name" value="Phosphoglucosamine_mutase"/>
</dbReference>
<evidence type="ECO:0000256" key="8">
    <source>
        <dbReference type="RuleBase" id="RU004327"/>
    </source>
</evidence>
<feature type="domain" description="Alpha-D-phosphohexomutase alpha/beta/alpha" evidence="11">
    <location>
        <begin position="158"/>
        <end position="253"/>
    </location>
</feature>
<dbReference type="EC" id="5.4.2.10" evidence="6 8"/>
<evidence type="ECO:0000256" key="3">
    <source>
        <dbReference type="ARBA" id="ARBA00022723"/>
    </source>
</evidence>
<evidence type="ECO:0000256" key="1">
    <source>
        <dbReference type="ARBA" id="ARBA00010231"/>
    </source>
</evidence>
<dbReference type="RefSeq" id="WP_343984961.1">
    <property type="nucleotide sequence ID" value="NZ_BAAAJG010000025.1"/>
</dbReference>
<dbReference type="HAMAP" id="MF_01554_B">
    <property type="entry name" value="GlmM_B"/>
    <property type="match status" value="1"/>
</dbReference>
<evidence type="ECO:0000256" key="7">
    <source>
        <dbReference type="RuleBase" id="RU004326"/>
    </source>
</evidence>
<dbReference type="InterPro" id="IPR005845">
    <property type="entry name" value="A-D-PHexomutase_a/b/a-II"/>
</dbReference>
<dbReference type="Pfam" id="PF02879">
    <property type="entry name" value="PGM_PMM_II"/>
    <property type="match status" value="1"/>
</dbReference>
<feature type="modified residue" description="Phosphoserine" evidence="6">
    <location>
        <position position="103"/>
    </location>
</feature>
<evidence type="ECO:0000256" key="6">
    <source>
        <dbReference type="HAMAP-Rule" id="MF_01554"/>
    </source>
</evidence>
<feature type="domain" description="Alpha-D-phosphohexomutase C-terminal" evidence="9">
    <location>
        <begin position="374"/>
        <end position="439"/>
    </location>
</feature>
<feature type="domain" description="Alpha-D-phosphohexomutase alpha/beta/alpha" evidence="10">
    <location>
        <begin position="2"/>
        <end position="132"/>
    </location>
</feature>
<gene>
    <name evidence="6 13" type="primary">glmM</name>
    <name evidence="13" type="ORF">ACFSCY_05030</name>
</gene>
<dbReference type="InterPro" id="IPR005841">
    <property type="entry name" value="Alpha-D-phosphohexomutase_SF"/>
</dbReference>
<comment type="caution">
    <text evidence="13">The sequence shown here is derived from an EMBL/GenBank/DDBJ whole genome shotgun (WGS) entry which is preliminary data.</text>
</comment>
<evidence type="ECO:0000259" key="11">
    <source>
        <dbReference type="Pfam" id="PF02879"/>
    </source>
</evidence>
<dbReference type="CDD" id="cd05802">
    <property type="entry name" value="GlmM"/>
    <property type="match status" value="1"/>
</dbReference>
<organism evidence="13 14">
    <name type="scientific">Pseudonocardia aurantiaca</name>
    <dbReference type="NCBI Taxonomy" id="75290"/>
    <lineage>
        <taxon>Bacteria</taxon>
        <taxon>Bacillati</taxon>
        <taxon>Actinomycetota</taxon>
        <taxon>Actinomycetes</taxon>
        <taxon>Pseudonocardiales</taxon>
        <taxon>Pseudonocardiaceae</taxon>
        <taxon>Pseudonocardia</taxon>
    </lineage>
</organism>
<feature type="binding site" evidence="6">
    <location>
        <position position="242"/>
    </location>
    <ligand>
        <name>Mg(2+)</name>
        <dbReference type="ChEBI" id="CHEBI:18420"/>
    </ligand>
</feature>
<comment type="similarity">
    <text evidence="1 6 7">Belongs to the phosphohexose mutase family.</text>
</comment>